<dbReference type="Gene3D" id="3.40.190.10">
    <property type="entry name" value="Periplasmic binding protein-like II"/>
    <property type="match status" value="2"/>
</dbReference>
<dbReference type="SUPFAM" id="SSF53850">
    <property type="entry name" value="Periplasmic binding protein-like II"/>
    <property type="match status" value="1"/>
</dbReference>
<accession>A0ABX2IDF0</accession>
<dbReference type="PROSITE" id="PS50931">
    <property type="entry name" value="HTH_LYSR"/>
    <property type="match status" value="1"/>
</dbReference>
<reference evidence="7 8" key="1">
    <citation type="submission" date="2020-06" db="EMBL/GenBank/DDBJ databases">
        <title>Draft genome of Uliginosibacterium sp. IMCC34675.</title>
        <authorList>
            <person name="Song J."/>
        </authorList>
    </citation>
    <scope>NUCLEOTIDE SEQUENCE [LARGE SCALE GENOMIC DNA]</scope>
    <source>
        <strain evidence="7 8">IMCC34675</strain>
    </source>
</reference>
<dbReference type="Gene3D" id="1.10.10.10">
    <property type="entry name" value="Winged helix-like DNA-binding domain superfamily/Winged helix DNA-binding domain"/>
    <property type="match status" value="1"/>
</dbReference>
<dbReference type="Pfam" id="PF00126">
    <property type="entry name" value="HTH_1"/>
    <property type="match status" value="1"/>
</dbReference>
<sequence>MTNYKHLHYFWMVAKSGGLLPASEALHTSQQTLSGQIKLLEDRFGKALFQKRGRKLELTEAGKTVFSFADEIFSLGAEMEQVLRTETPSGRAIEFRVGVADALSKSIVYHLLEPAMRLPEPVRIVCREWKLDSLMAELATHRLDLVIADSPIPAGLSVKAYNHKLGRSGQSFFAAPQLAARCTGSFPATLNGMPMLMHGDDSEVQKQLDRWLESEHLYPNVAGVFDDSALLKAFGREGHGIFAAPTILEAEIISQYGVKLLGRTAAIWQDFYAISIERRITHPCVLAICNAARGELFAPM</sequence>
<comment type="caution">
    <text evidence="7">The sequence shown here is derived from an EMBL/GenBank/DDBJ whole genome shotgun (WGS) entry which is preliminary data.</text>
</comment>
<evidence type="ECO:0000256" key="2">
    <source>
        <dbReference type="ARBA" id="ARBA00023015"/>
    </source>
</evidence>
<keyword evidence="5" id="KW-0804">Transcription</keyword>
<proteinExistence type="inferred from homology"/>
<dbReference type="InterPro" id="IPR036388">
    <property type="entry name" value="WH-like_DNA-bd_sf"/>
</dbReference>
<dbReference type="Proteomes" id="UP000778523">
    <property type="component" value="Unassembled WGS sequence"/>
</dbReference>
<evidence type="ECO:0000313" key="7">
    <source>
        <dbReference type="EMBL" id="NSL54347.1"/>
    </source>
</evidence>
<dbReference type="NCBIfam" id="NF008284">
    <property type="entry name" value="PRK11062.1"/>
    <property type="match status" value="1"/>
</dbReference>
<organism evidence="7 8">
    <name type="scientific">Uliginosibacterium aquaticum</name>
    <dbReference type="NCBI Taxonomy" id="2731212"/>
    <lineage>
        <taxon>Bacteria</taxon>
        <taxon>Pseudomonadati</taxon>
        <taxon>Pseudomonadota</taxon>
        <taxon>Betaproteobacteria</taxon>
        <taxon>Rhodocyclales</taxon>
        <taxon>Zoogloeaceae</taxon>
        <taxon>Uliginosibacterium</taxon>
    </lineage>
</organism>
<dbReference type="InterPro" id="IPR000847">
    <property type="entry name" value="LysR_HTH_N"/>
</dbReference>
<dbReference type="PANTHER" id="PTHR30293:SF2">
    <property type="entry name" value="TRANSCRIPTIONAL ACTIVATOR PROTEIN NHAR"/>
    <property type="match status" value="1"/>
</dbReference>
<dbReference type="SUPFAM" id="SSF46785">
    <property type="entry name" value="Winged helix' DNA-binding domain"/>
    <property type="match status" value="1"/>
</dbReference>
<comment type="similarity">
    <text evidence="1">Belongs to the LysR transcriptional regulatory family.</text>
</comment>
<dbReference type="EMBL" id="JABCSC020000001">
    <property type="protein sequence ID" value="NSL54347.1"/>
    <property type="molecule type" value="Genomic_DNA"/>
</dbReference>
<dbReference type="Pfam" id="PF03466">
    <property type="entry name" value="LysR_substrate"/>
    <property type="match status" value="1"/>
</dbReference>
<name>A0ABX2IDF0_9RHOO</name>
<evidence type="ECO:0000256" key="3">
    <source>
        <dbReference type="ARBA" id="ARBA00023125"/>
    </source>
</evidence>
<feature type="domain" description="HTH lysR-type" evidence="6">
    <location>
        <begin position="1"/>
        <end position="59"/>
    </location>
</feature>
<keyword evidence="3" id="KW-0238">DNA-binding</keyword>
<evidence type="ECO:0000256" key="4">
    <source>
        <dbReference type="ARBA" id="ARBA00023159"/>
    </source>
</evidence>
<dbReference type="InterPro" id="IPR005119">
    <property type="entry name" value="LysR_subst-bd"/>
</dbReference>
<protein>
    <submittedName>
        <fullName evidence="7">Transcriptional activator NhaR</fullName>
    </submittedName>
</protein>
<dbReference type="RefSeq" id="WP_170020873.1">
    <property type="nucleotide sequence ID" value="NZ_JABCSC020000001.1"/>
</dbReference>
<gene>
    <name evidence="7" type="primary">nhaR</name>
    <name evidence="7" type="ORF">HJ583_004850</name>
</gene>
<keyword evidence="2" id="KW-0805">Transcription regulation</keyword>
<keyword evidence="4" id="KW-0010">Activator</keyword>
<evidence type="ECO:0000256" key="1">
    <source>
        <dbReference type="ARBA" id="ARBA00009437"/>
    </source>
</evidence>
<evidence type="ECO:0000313" key="8">
    <source>
        <dbReference type="Proteomes" id="UP000778523"/>
    </source>
</evidence>
<dbReference type="InterPro" id="IPR036390">
    <property type="entry name" value="WH_DNA-bd_sf"/>
</dbReference>
<evidence type="ECO:0000256" key="5">
    <source>
        <dbReference type="ARBA" id="ARBA00023163"/>
    </source>
</evidence>
<keyword evidence="8" id="KW-1185">Reference proteome</keyword>
<evidence type="ECO:0000259" key="6">
    <source>
        <dbReference type="PROSITE" id="PS50931"/>
    </source>
</evidence>
<dbReference type="PANTHER" id="PTHR30293">
    <property type="entry name" value="TRANSCRIPTIONAL REGULATORY PROTEIN NAC-RELATED"/>
    <property type="match status" value="1"/>
</dbReference>
<dbReference type="CDD" id="cd08429">
    <property type="entry name" value="PBP2_NhaR"/>
    <property type="match status" value="1"/>
</dbReference>